<organism evidence="3">
    <name type="scientific">marine metagenome</name>
    <dbReference type="NCBI Taxonomy" id="408172"/>
    <lineage>
        <taxon>unclassified sequences</taxon>
        <taxon>metagenomes</taxon>
        <taxon>ecological metagenomes</taxon>
    </lineage>
</organism>
<dbReference type="AlphaFoldDB" id="A0A381NGK9"/>
<dbReference type="Pfam" id="PF14698">
    <property type="entry name" value="ASL_C2"/>
    <property type="match status" value="1"/>
</dbReference>
<dbReference type="GO" id="GO:0004056">
    <property type="term" value="F:argininosuccinate lyase activity"/>
    <property type="evidence" value="ECO:0007669"/>
    <property type="project" value="InterPro"/>
</dbReference>
<evidence type="ECO:0000259" key="2">
    <source>
        <dbReference type="Pfam" id="PF14698"/>
    </source>
</evidence>
<dbReference type="Gene3D" id="1.20.200.10">
    <property type="entry name" value="Fumarase/aspartase (Central domain)"/>
    <property type="match status" value="1"/>
</dbReference>
<proteinExistence type="inferred from homology"/>
<dbReference type="Pfam" id="PF00206">
    <property type="entry name" value="Lyase_1"/>
    <property type="match status" value="1"/>
</dbReference>
<dbReference type="Gene3D" id="1.10.40.30">
    <property type="entry name" value="Fumarase/aspartase (C-terminal domain)"/>
    <property type="match status" value="1"/>
</dbReference>
<dbReference type="PRINTS" id="PR00149">
    <property type="entry name" value="FUMRATELYASE"/>
</dbReference>
<dbReference type="InterPro" id="IPR024083">
    <property type="entry name" value="Fumarase/histidase_N"/>
</dbReference>
<dbReference type="InterPro" id="IPR029419">
    <property type="entry name" value="Arg_succ_lyase_C"/>
</dbReference>
<dbReference type="PROSITE" id="PS00163">
    <property type="entry name" value="FUMARATE_LYASES"/>
    <property type="match status" value="1"/>
</dbReference>
<name>A0A381NGK9_9ZZZZ</name>
<dbReference type="InterPro" id="IPR000362">
    <property type="entry name" value="Fumarate_lyase_fam"/>
</dbReference>
<evidence type="ECO:0008006" key="4">
    <source>
        <dbReference type="Google" id="ProtNLM"/>
    </source>
</evidence>
<sequence length="463" mass="50573">MSHLWSGRFESVPDEEVFEFQSSFRFDRRLFEEDVTGSLAWAVALGDAGVLSADEVATIRTALTDIRVRGREDPTFVQGADEDVHAFVERQLIERIGDTGKRLHTGRSRNEQVSLDMRLYLRRRIVGLQHEVTELVDALLGQAEAAGQALMPSYTHLRRAQPILVSHFLLSHGAALRRDHGRLSVACDEADALPLGSGAVAGASYAIDTAALARQLGFTRVVSNSLDATADRDFVSSFLHAAALTMVHLSRLAEDLVIFTTDEFAFFELSDAVTTGSSLMPQKKNPDPLELVRGKTGRVIGHLTAWLTTMKGLPSGYNKDLQEDKEAVFDADDTLRGSVRAITAVVRSLTLNGARGESAASGLALATDVADLLVARGVPFREAHEVVGRVVRDLLASDRDFTSLTPNEWRAYHDQLDVDAVVRITARGSVEARRTPQSTAPDAVAMALDEARRWVKEQSSGSE</sequence>
<dbReference type="SUPFAM" id="SSF48557">
    <property type="entry name" value="L-aspartase-like"/>
    <property type="match status" value="1"/>
</dbReference>
<dbReference type="InterPro" id="IPR020557">
    <property type="entry name" value="Fumarate_lyase_CS"/>
</dbReference>
<protein>
    <recommendedName>
        <fullName evidence="4">Fumarate lyase N-terminal domain-containing protein</fullName>
    </recommendedName>
</protein>
<dbReference type="PRINTS" id="PR00145">
    <property type="entry name" value="ARGSUCLYASE"/>
</dbReference>
<dbReference type="GO" id="GO:0005829">
    <property type="term" value="C:cytosol"/>
    <property type="evidence" value="ECO:0007669"/>
    <property type="project" value="TreeGrafter"/>
</dbReference>
<dbReference type="Gene3D" id="1.10.275.10">
    <property type="entry name" value="Fumarase/aspartase (N-terminal domain)"/>
    <property type="match status" value="1"/>
</dbReference>
<gene>
    <name evidence="3" type="ORF">METZ01_LOCUS6525</name>
</gene>
<evidence type="ECO:0000313" key="3">
    <source>
        <dbReference type="EMBL" id="SUZ53671.1"/>
    </source>
</evidence>
<dbReference type="NCBIfam" id="TIGR00838">
    <property type="entry name" value="argH"/>
    <property type="match status" value="1"/>
</dbReference>
<dbReference type="InterPro" id="IPR009049">
    <property type="entry name" value="Argininosuccinate_lyase"/>
</dbReference>
<dbReference type="InterPro" id="IPR008948">
    <property type="entry name" value="L-Aspartase-like"/>
</dbReference>
<reference evidence="3" key="1">
    <citation type="submission" date="2018-05" db="EMBL/GenBank/DDBJ databases">
        <authorList>
            <person name="Lanie J.A."/>
            <person name="Ng W.-L."/>
            <person name="Kazmierczak K.M."/>
            <person name="Andrzejewski T.M."/>
            <person name="Davidsen T.M."/>
            <person name="Wayne K.J."/>
            <person name="Tettelin H."/>
            <person name="Glass J.I."/>
            <person name="Rusch D."/>
            <person name="Podicherti R."/>
            <person name="Tsui H.-C.T."/>
            <person name="Winkler M.E."/>
        </authorList>
    </citation>
    <scope>NUCLEOTIDE SEQUENCE</scope>
</reference>
<dbReference type="CDD" id="cd01359">
    <property type="entry name" value="Argininosuccinate_lyase"/>
    <property type="match status" value="1"/>
</dbReference>
<feature type="domain" description="Fumarate lyase N-terminal" evidence="1">
    <location>
        <begin position="7"/>
        <end position="301"/>
    </location>
</feature>
<dbReference type="PANTHER" id="PTHR43814">
    <property type="entry name" value="ARGININOSUCCINATE LYASE"/>
    <property type="match status" value="1"/>
</dbReference>
<dbReference type="FunFam" id="1.20.200.10:FF:000015">
    <property type="entry name" value="argininosuccinate lyase isoform X2"/>
    <property type="match status" value="1"/>
</dbReference>
<accession>A0A381NGK9</accession>
<dbReference type="InterPro" id="IPR022761">
    <property type="entry name" value="Fumarate_lyase_N"/>
</dbReference>
<feature type="domain" description="Argininosuccinate lyase C-terminal" evidence="2">
    <location>
        <begin position="364"/>
        <end position="430"/>
    </location>
</feature>
<dbReference type="PANTHER" id="PTHR43814:SF1">
    <property type="entry name" value="ARGININOSUCCINATE LYASE"/>
    <property type="match status" value="1"/>
</dbReference>
<dbReference type="HAMAP" id="MF_00006">
    <property type="entry name" value="Arg_succ_lyase"/>
    <property type="match status" value="1"/>
</dbReference>
<dbReference type="EMBL" id="UINC01000343">
    <property type="protein sequence ID" value="SUZ53671.1"/>
    <property type="molecule type" value="Genomic_DNA"/>
</dbReference>
<dbReference type="GO" id="GO:0042450">
    <property type="term" value="P:L-arginine biosynthetic process via ornithine"/>
    <property type="evidence" value="ECO:0007669"/>
    <property type="project" value="InterPro"/>
</dbReference>
<evidence type="ECO:0000259" key="1">
    <source>
        <dbReference type="Pfam" id="PF00206"/>
    </source>
</evidence>